<organism evidence="18 19">
    <name type="scientific">Pygocentrus nattereri</name>
    <name type="common">Red-bellied piranha</name>
    <dbReference type="NCBI Taxonomy" id="42514"/>
    <lineage>
        <taxon>Eukaryota</taxon>
        <taxon>Metazoa</taxon>
        <taxon>Chordata</taxon>
        <taxon>Craniata</taxon>
        <taxon>Vertebrata</taxon>
        <taxon>Euteleostomi</taxon>
        <taxon>Actinopterygii</taxon>
        <taxon>Neopterygii</taxon>
        <taxon>Teleostei</taxon>
        <taxon>Ostariophysi</taxon>
        <taxon>Characiformes</taxon>
        <taxon>Characoidei</taxon>
        <taxon>Pygocentrus</taxon>
    </lineage>
</organism>
<dbReference type="GO" id="GO:0005737">
    <property type="term" value="C:cytoplasm"/>
    <property type="evidence" value="ECO:0007669"/>
    <property type="project" value="UniProtKB-SubCell"/>
</dbReference>
<protein>
    <recommendedName>
        <fullName evidence="4">Cap-specific mRNA (nucleoside-2'-O-)-methyltransferase 2</fullName>
        <ecNumber evidence="3">2.1.1.296</ecNumber>
    </recommendedName>
    <alternativeName>
        <fullName evidence="15">Cap methyltransferase 2</fullName>
    </alternativeName>
    <alternativeName>
        <fullName evidence="13">Cap2 2'O-ribose methyltransferase 2</fullName>
    </alternativeName>
    <alternativeName>
        <fullName evidence="14">FtsJ methyltransferase domain-containing protein 1</fullName>
    </alternativeName>
</protein>
<dbReference type="EC" id="2.1.1.296" evidence="3"/>
<dbReference type="PANTHER" id="PTHR16121:SF2">
    <property type="entry name" value="CAP-SPECIFIC MRNA (NUCLEOSIDE-2'-O-)-METHYLTRANSFERASE 2"/>
    <property type="match status" value="1"/>
</dbReference>
<keyword evidence="9 16" id="KW-0949">S-adenosyl-L-methionine</keyword>
<dbReference type="PANTHER" id="PTHR16121">
    <property type="entry name" value="CAP-SPECIFIC MRNA (NUCLEOSIDE-2'-O-)-METHYLTRANSFERASE 1-RELATED"/>
    <property type="match status" value="1"/>
</dbReference>
<proteinExistence type="predicted"/>
<comment type="subcellular location">
    <subcellularLocation>
        <location evidence="2">Cytoplasm</location>
    </subcellularLocation>
    <subcellularLocation>
        <location evidence="1">Nucleus</location>
    </subcellularLocation>
</comment>
<feature type="domain" description="Adrift-type SAM-dependent 2'-O-MTase" evidence="17">
    <location>
        <begin position="113"/>
        <end position="326"/>
    </location>
</feature>
<keyword evidence="19" id="KW-1185">Reference proteome</keyword>
<dbReference type="GeneTree" id="ENSGT00940000161773"/>
<dbReference type="GO" id="GO:0032259">
    <property type="term" value="P:methylation"/>
    <property type="evidence" value="ECO:0007669"/>
    <property type="project" value="UniProtKB-KW"/>
</dbReference>
<dbReference type="CTD" id="55783"/>
<dbReference type="Ensembl" id="ENSPNAT00000015770.2">
    <property type="protein sequence ID" value="ENSPNAP00000029036.2"/>
    <property type="gene ID" value="ENSPNAG00000014909.2"/>
</dbReference>
<keyword evidence="11" id="KW-0539">Nucleus</keyword>
<keyword evidence="5" id="KW-0963">Cytoplasm</keyword>
<dbReference type="InterPro" id="IPR050851">
    <property type="entry name" value="mRNA_Cap_2O-Ribose_MeTrfase"/>
</dbReference>
<evidence type="ECO:0000256" key="12">
    <source>
        <dbReference type="ARBA" id="ARBA00049477"/>
    </source>
</evidence>
<evidence type="ECO:0000256" key="6">
    <source>
        <dbReference type="ARBA" id="ARBA00022603"/>
    </source>
</evidence>
<feature type="binding site" evidence="16">
    <location>
        <position position="171"/>
    </location>
    <ligand>
        <name>S-adenosyl-L-methionine</name>
        <dbReference type="ChEBI" id="CHEBI:59789"/>
    </ligand>
</feature>
<dbReference type="RefSeq" id="XP_017573646.1">
    <property type="nucleotide sequence ID" value="XM_017718157.2"/>
</dbReference>
<dbReference type="GO" id="GO:0004483">
    <property type="term" value="F:methyltransferase cap1 activity"/>
    <property type="evidence" value="ECO:0007669"/>
    <property type="project" value="TreeGrafter"/>
</dbReference>
<dbReference type="OMA" id="WCIPDPN"/>
<evidence type="ECO:0000256" key="3">
    <source>
        <dbReference type="ARBA" id="ARBA00012770"/>
    </source>
</evidence>
<dbReference type="PROSITE" id="PS51614">
    <property type="entry name" value="SAM_MT_ADRIFT"/>
    <property type="match status" value="1"/>
</dbReference>
<dbReference type="Proteomes" id="UP001501920">
    <property type="component" value="Chromosome 15"/>
</dbReference>
<evidence type="ECO:0000256" key="5">
    <source>
        <dbReference type="ARBA" id="ARBA00022490"/>
    </source>
</evidence>
<evidence type="ECO:0000256" key="10">
    <source>
        <dbReference type="ARBA" id="ARBA00023042"/>
    </source>
</evidence>
<name>A0A3B4E138_PYGNA</name>
<reference evidence="18 19" key="1">
    <citation type="submission" date="2020-10" db="EMBL/GenBank/DDBJ databases">
        <title>Pygocentrus nattereri (red-bellied piranha) genome, fPygNat1, primary haplotype.</title>
        <authorList>
            <person name="Myers G."/>
            <person name="Meyer A."/>
            <person name="Karagic N."/>
            <person name="Pippel M."/>
            <person name="Winkler S."/>
            <person name="Tracey A."/>
            <person name="Wood J."/>
            <person name="Formenti G."/>
            <person name="Howe K."/>
            <person name="Fedrigo O."/>
            <person name="Jarvis E.D."/>
        </authorList>
    </citation>
    <scope>NUCLEOTIDE SEQUENCE [LARGE SCALE GENOMIC DNA]</scope>
</reference>
<evidence type="ECO:0000256" key="2">
    <source>
        <dbReference type="ARBA" id="ARBA00004496"/>
    </source>
</evidence>
<evidence type="ECO:0000256" key="8">
    <source>
        <dbReference type="ARBA" id="ARBA00022679"/>
    </source>
</evidence>
<gene>
    <name evidence="18" type="primary">CMTR2</name>
</gene>
<evidence type="ECO:0000313" key="18">
    <source>
        <dbReference type="Ensembl" id="ENSPNAP00000029036.2"/>
    </source>
</evidence>
<dbReference type="InterPro" id="IPR025807">
    <property type="entry name" value="Adrift-typ_MeTrfase"/>
</dbReference>
<comment type="catalytic activity">
    <reaction evidence="12">
        <text>a 5'-end (N(7)-methyl 5'-triphosphoguanosine)-(2'-O-methyl-ribonucleoside)-(ribonucleotide) in mRNA + S-adenosyl-L-methionine = a 5'-end (N(7)-methyl 5'-triphosphoguanosine)-(2'-O-methyl-ribonucleoside)-(2'-O-methyl-ribonucleotide) in mRNA + S-adenosyl-L-homocysteine + H(+)</text>
        <dbReference type="Rhea" id="RHEA:67024"/>
        <dbReference type="Rhea" id="RHEA-COMP:17169"/>
        <dbReference type="Rhea" id="RHEA-COMP:17170"/>
        <dbReference type="ChEBI" id="CHEBI:15378"/>
        <dbReference type="ChEBI" id="CHEBI:57856"/>
        <dbReference type="ChEBI" id="CHEBI:59789"/>
        <dbReference type="ChEBI" id="CHEBI:167612"/>
        <dbReference type="ChEBI" id="CHEBI:167614"/>
        <dbReference type="EC" id="2.1.1.296"/>
    </reaction>
</comment>
<sequence>MSKSRGTKKKLPPDKAETTEIFDQVVVEEVKQLFSKVRTYSPPPGAEWTLPDPSVVLRDKPLCHPRLQVLKQSLNEVKNQLSDKDLAVWHQHTCSTNRAGTVTAHLRTVANAELCTQAWAKFYEVLGTFDLLPDTALQIGELNSIHLCEAPGAFVSALNHFLQTSGLHCDWTWVANTLNPYNEANGRSCTIADDRLIAHTLPWWFFGSDDTGDIMLQKHLLELQGFVSNMRNVDLVTADGSFDCQGDPGEQESLVAPLQYCETVCALLLLGPGGSFVLKMFTLFEHSSVCLLYLLACCFCSVHIFKPATSKSGNSEVYIVCLGYKVKEVVRPLLSKLIRNYGPDMASTAALFPNSCIPDSFLRQHVEICTFFHSLQVNTIQENLQLFASMSAEQRGCLDQLRDCAARFYVQQFQVQFLPRKRWVCRGGAMNWGKPCQRKQMGSFNQRKEMQFLQWKQRLAQGPYWTWVEEHCGGTEGHEFVLNGPLIESDLDAWFIRVGAALPKVCSSTFCEQDLLDLLSEALEERAVSSDGPTLAKTTPACSSCSFQSPASIVTEVCNLPYVTSCLVVGNPSWQKMAFSGNILQPQFCPGPCYPELFVSTLYDGHADLQRMLLSSVLSALRGLGEGSALVVPLYSALTRFTASLILTLHLCFHSISFRCPSAGPPAVLLCAGFSNFPRAITVLQEVLDEMTRLEQGRQLLQFAPIEELTRGALPHFLSSLNNTIMRQQLHILMQNEQSR</sequence>
<evidence type="ECO:0000259" key="17">
    <source>
        <dbReference type="PROSITE" id="PS51614"/>
    </source>
</evidence>
<feature type="binding site" evidence="16">
    <location>
        <position position="239"/>
    </location>
    <ligand>
        <name>S-adenosyl-L-methionine</name>
        <dbReference type="ChEBI" id="CHEBI:59789"/>
    </ligand>
</feature>
<evidence type="ECO:0000256" key="9">
    <source>
        <dbReference type="ARBA" id="ARBA00022691"/>
    </source>
</evidence>
<evidence type="ECO:0000256" key="4">
    <source>
        <dbReference type="ARBA" id="ARBA00021134"/>
    </source>
</evidence>
<dbReference type="SUPFAM" id="SSF53335">
    <property type="entry name" value="S-adenosyl-L-methionine-dependent methyltransferases"/>
    <property type="match status" value="1"/>
</dbReference>
<evidence type="ECO:0000256" key="14">
    <source>
        <dbReference type="ARBA" id="ARBA00078839"/>
    </source>
</evidence>
<dbReference type="InterPro" id="IPR029063">
    <property type="entry name" value="SAM-dependent_MTases_sf"/>
</dbReference>
<feature type="active site" description="Proton acceptor" evidence="16">
    <location>
        <position position="279"/>
    </location>
</feature>
<keyword evidence="8 16" id="KW-0808">Transferase</keyword>
<evidence type="ECO:0000256" key="15">
    <source>
        <dbReference type="ARBA" id="ARBA00081266"/>
    </source>
</evidence>
<accession>A0A3B4E138</accession>
<dbReference type="Gene3D" id="3.40.50.12760">
    <property type="match status" value="2"/>
</dbReference>
<dbReference type="GeneID" id="119261529"/>
<evidence type="ECO:0000256" key="1">
    <source>
        <dbReference type="ARBA" id="ARBA00004123"/>
    </source>
</evidence>
<reference evidence="18" key="3">
    <citation type="submission" date="2025-09" db="UniProtKB">
        <authorList>
            <consortium name="Ensembl"/>
        </authorList>
    </citation>
    <scope>IDENTIFICATION</scope>
</reference>
<keyword evidence="7" id="KW-0507">mRNA processing</keyword>
<dbReference type="Pfam" id="PF01728">
    <property type="entry name" value="FtsJ"/>
    <property type="match status" value="1"/>
</dbReference>
<dbReference type="GO" id="GO:0120550">
    <property type="term" value="F:methyltransferase cap2 activity"/>
    <property type="evidence" value="ECO:0007669"/>
    <property type="project" value="UniProtKB-EC"/>
</dbReference>
<evidence type="ECO:0000313" key="19">
    <source>
        <dbReference type="Proteomes" id="UP001501920"/>
    </source>
</evidence>
<keyword evidence="10" id="KW-0506">mRNA capping</keyword>
<dbReference type="GO" id="GO:0006370">
    <property type="term" value="P:7-methylguanosine mRNA capping"/>
    <property type="evidence" value="ECO:0007669"/>
    <property type="project" value="UniProtKB-KW"/>
</dbReference>
<evidence type="ECO:0000256" key="16">
    <source>
        <dbReference type="PROSITE-ProRule" id="PRU00946"/>
    </source>
</evidence>
<dbReference type="InterPro" id="IPR002877">
    <property type="entry name" value="RNA_MeTrfase_FtsJ_dom"/>
</dbReference>
<dbReference type="GO" id="GO:0005634">
    <property type="term" value="C:nucleus"/>
    <property type="evidence" value="ECO:0007669"/>
    <property type="project" value="UniProtKB-SubCell"/>
</dbReference>
<feature type="binding site" evidence="16">
    <location>
        <position position="152"/>
    </location>
    <ligand>
        <name>S-adenosyl-L-methionine</name>
        <dbReference type="ChEBI" id="CHEBI:59789"/>
    </ligand>
</feature>
<evidence type="ECO:0000256" key="7">
    <source>
        <dbReference type="ARBA" id="ARBA00022664"/>
    </source>
</evidence>
<keyword evidence="6 16" id="KW-0489">Methyltransferase</keyword>
<dbReference type="AlphaFoldDB" id="A0A3B4E138"/>
<evidence type="ECO:0000256" key="11">
    <source>
        <dbReference type="ARBA" id="ARBA00023242"/>
    </source>
</evidence>
<dbReference type="FunFam" id="3.40.50.12760:FF:000002">
    <property type="entry name" value="Cap methyltransferase 2"/>
    <property type="match status" value="1"/>
</dbReference>
<dbReference type="STRING" id="42514.ENSPNAP00000029036"/>
<reference evidence="18" key="2">
    <citation type="submission" date="2025-08" db="UniProtKB">
        <authorList>
            <consortium name="Ensembl"/>
        </authorList>
    </citation>
    <scope>IDENTIFICATION</scope>
</reference>
<evidence type="ECO:0000256" key="13">
    <source>
        <dbReference type="ARBA" id="ARBA00075600"/>
    </source>
</evidence>